<dbReference type="GeneID" id="106475111"/>
<keyword evidence="1" id="KW-1015">Disulfide bond</keyword>
<dbReference type="Gene3D" id="2.10.25.10">
    <property type="entry name" value="Laminin"/>
    <property type="match status" value="1"/>
</dbReference>
<dbReference type="Proteomes" id="UP000694941">
    <property type="component" value="Unplaced"/>
</dbReference>
<dbReference type="InterPro" id="IPR002919">
    <property type="entry name" value="TIL_dom"/>
</dbReference>
<evidence type="ECO:0000313" key="5">
    <source>
        <dbReference type="RefSeq" id="XP_013791264.1"/>
    </source>
</evidence>
<dbReference type="SUPFAM" id="SSF57567">
    <property type="entry name" value="Serine protease inhibitors"/>
    <property type="match status" value="1"/>
</dbReference>
<dbReference type="InterPro" id="IPR014853">
    <property type="entry name" value="VWF/SSPO/ZAN-like_Cys-rich_dom"/>
</dbReference>
<feature type="domain" description="TIL" evidence="2">
    <location>
        <begin position="46"/>
        <end position="99"/>
    </location>
</feature>
<dbReference type="CDD" id="cd19941">
    <property type="entry name" value="TIL"/>
    <property type="match status" value="1"/>
</dbReference>
<evidence type="ECO:0000259" key="2">
    <source>
        <dbReference type="Pfam" id="PF01826"/>
    </source>
</evidence>
<sequence length="101" mass="11573">MDVCECSNERKCYCQAVQAYARECERQKANIDLNWRALTGCENAHCPKGAVFTTCGPPCKLTCRNYKRKKPCQRRCRPGCQCPDGTVYQKHQCIPVEKCHL</sequence>
<dbReference type="InterPro" id="IPR036084">
    <property type="entry name" value="Ser_inhib-like_sf"/>
</dbReference>
<dbReference type="PANTHER" id="PTHR11339">
    <property type="entry name" value="EXTRACELLULAR MATRIX GLYCOPROTEIN RELATED"/>
    <property type="match status" value="1"/>
</dbReference>
<feature type="domain" description="VWF/SSPO/Zonadhesin-like cysteine-rich" evidence="3">
    <location>
        <begin position="2"/>
        <end position="42"/>
    </location>
</feature>
<reference evidence="5" key="1">
    <citation type="submission" date="2025-08" db="UniProtKB">
        <authorList>
            <consortium name="RefSeq"/>
        </authorList>
    </citation>
    <scope>IDENTIFICATION</scope>
    <source>
        <tissue evidence="5">Muscle</tissue>
    </source>
</reference>
<proteinExistence type="predicted"/>
<name>A0ABM1BYU7_LIMPO</name>
<accession>A0ABM1BYU7</accession>
<dbReference type="RefSeq" id="XP_013791264.1">
    <property type="nucleotide sequence ID" value="XM_013935810.2"/>
</dbReference>
<dbReference type="Pfam" id="PF08742">
    <property type="entry name" value="C8"/>
    <property type="match status" value="1"/>
</dbReference>
<evidence type="ECO:0000313" key="4">
    <source>
        <dbReference type="Proteomes" id="UP000694941"/>
    </source>
</evidence>
<organism evidence="4 5">
    <name type="scientific">Limulus polyphemus</name>
    <name type="common">Atlantic horseshoe crab</name>
    <dbReference type="NCBI Taxonomy" id="6850"/>
    <lineage>
        <taxon>Eukaryota</taxon>
        <taxon>Metazoa</taxon>
        <taxon>Ecdysozoa</taxon>
        <taxon>Arthropoda</taxon>
        <taxon>Chelicerata</taxon>
        <taxon>Merostomata</taxon>
        <taxon>Xiphosura</taxon>
        <taxon>Limulidae</taxon>
        <taxon>Limulus</taxon>
    </lineage>
</organism>
<keyword evidence="4" id="KW-1185">Reference proteome</keyword>
<dbReference type="Pfam" id="PF01826">
    <property type="entry name" value="TIL"/>
    <property type="match status" value="1"/>
</dbReference>
<dbReference type="InterPro" id="IPR050780">
    <property type="entry name" value="Mucin_vWF_Thrombospondin_sf"/>
</dbReference>
<evidence type="ECO:0000256" key="1">
    <source>
        <dbReference type="ARBA" id="ARBA00023157"/>
    </source>
</evidence>
<protein>
    <submittedName>
        <fullName evidence="5">BMP-binding endothelial regulator protein-like</fullName>
    </submittedName>
</protein>
<evidence type="ECO:0000259" key="3">
    <source>
        <dbReference type="Pfam" id="PF08742"/>
    </source>
</evidence>
<gene>
    <name evidence="5" type="primary">LOC106475111</name>
</gene>